<sequence length="42" mass="4994">MSQNHSILSDFSRIAAIVPTFWDRLLFCKYVMYLSEIMKIPK</sequence>
<dbReference type="EMBL" id="AHOR02000017">
    <property type="protein sequence ID" value="EMF82723.1"/>
    <property type="molecule type" value="Genomic_DNA"/>
</dbReference>
<reference evidence="1 2" key="1">
    <citation type="submission" date="2013-01" db="EMBL/GenBank/DDBJ databases">
        <authorList>
            <person name="Harkins D.M."/>
            <person name="Durkin A.S."/>
            <person name="Brinkac L.M."/>
            <person name="Haft D.H."/>
            <person name="Selengut J.D."/>
            <person name="Sanka R."/>
            <person name="DePew J."/>
            <person name="Purushe J."/>
            <person name="Tulsiani S.M."/>
            <person name="Graham G.C."/>
            <person name="Burns M.-A."/>
            <person name="Dohnt M.F."/>
            <person name="Smythe L.D."/>
            <person name="McKay D.B."/>
            <person name="Craig S.B."/>
            <person name="Vinetz J.M."/>
            <person name="Sutton G.G."/>
            <person name="Nierman W.C."/>
            <person name="Fouts D.E."/>
        </authorList>
    </citation>
    <scope>NUCLEOTIDE SEQUENCE [LARGE SCALE GENOMIC DNA]</scope>
    <source>
        <strain evidence="1 2">LT2116</strain>
    </source>
</reference>
<evidence type="ECO:0000313" key="2">
    <source>
        <dbReference type="Proteomes" id="UP000011770"/>
    </source>
</evidence>
<dbReference type="Proteomes" id="UP000011770">
    <property type="component" value="Unassembled WGS sequence"/>
</dbReference>
<dbReference type="AlphaFoldDB" id="M3ENU9"/>
<organism evidence="1 2">
    <name type="scientific">Leptospira weilii serovar Topaz str. LT2116</name>
    <dbReference type="NCBI Taxonomy" id="1088540"/>
    <lineage>
        <taxon>Bacteria</taxon>
        <taxon>Pseudomonadati</taxon>
        <taxon>Spirochaetota</taxon>
        <taxon>Spirochaetia</taxon>
        <taxon>Leptospirales</taxon>
        <taxon>Leptospiraceae</taxon>
        <taxon>Leptospira</taxon>
    </lineage>
</organism>
<proteinExistence type="predicted"/>
<protein>
    <submittedName>
        <fullName evidence="1">Uncharacterized protein</fullName>
    </submittedName>
</protein>
<name>M3ENU9_9LEPT</name>
<evidence type="ECO:0000313" key="1">
    <source>
        <dbReference type="EMBL" id="EMF82723.1"/>
    </source>
</evidence>
<comment type="caution">
    <text evidence="1">The sequence shown here is derived from an EMBL/GenBank/DDBJ whole genome shotgun (WGS) entry which is preliminary data.</text>
</comment>
<gene>
    <name evidence="1" type="ORF">LEP1GSC188_3018</name>
</gene>
<accession>M3ENU9</accession>